<keyword evidence="2 5" id="KW-0853">WD repeat</keyword>
<feature type="region of interest" description="Disordered" evidence="6">
    <location>
        <begin position="551"/>
        <end position="636"/>
    </location>
</feature>
<dbReference type="GO" id="GO:0000027">
    <property type="term" value="P:ribosomal large subunit assembly"/>
    <property type="evidence" value="ECO:0007669"/>
    <property type="project" value="TreeGrafter"/>
</dbReference>
<evidence type="ECO:0000256" key="2">
    <source>
        <dbReference type="ARBA" id="ARBA00022574"/>
    </source>
</evidence>
<evidence type="ECO:0000256" key="3">
    <source>
        <dbReference type="ARBA" id="ARBA00022737"/>
    </source>
</evidence>
<evidence type="ECO:0000256" key="6">
    <source>
        <dbReference type="SAM" id="MobiDB-lite"/>
    </source>
</evidence>
<dbReference type="EMBL" id="JAECZO010000137">
    <property type="protein sequence ID" value="KAK7198207.1"/>
    <property type="molecule type" value="Genomic_DNA"/>
</dbReference>
<proteinExistence type="predicted"/>
<feature type="region of interest" description="Disordered" evidence="6">
    <location>
        <begin position="215"/>
        <end position="236"/>
    </location>
</feature>
<accession>A0AAW0EYV7</accession>
<dbReference type="Proteomes" id="UP001430356">
    <property type="component" value="Unassembled WGS sequence"/>
</dbReference>
<dbReference type="InterPro" id="IPR036322">
    <property type="entry name" value="WD40_repeat_dom_sf"/>
</dbReference>
<keyword evidence="4" id="KW-0539">Nucleus</keyword>
<evidence type="ECO:0000256" key="5">
    <source>
        <dbReference type="PROSITE-ProRule" id="PRU00221"/>
    </source>
</evidence>
<feature type="repeat" description="WD" evidence="5">
    <location>
        <begin position="167"/>
        <end position="189"/>
    </location>
</feature>
<comment type="subcellular location">
    <subcellularLocation>
        <location evidence="1">Nucleus</location>
    </subcellularLocation>
</comment>
<dbReference type="GO" id="GO:0005730">
    <property type="term" value="C:nucleolus"/>
    <property type="evidence" value="ECO:0007669"/>
    <property type="project" value="TreeGrafter"/>
</dbReference>
<evidence type="ECO:0000256" key="4">
    <source>
        <dbReference type="ARBA" id="ARBA00023242"/>
    </source>
</evidence>
<dbReference type="InterPro" id="IPR015943">
    <property type="entry name" value="WD40/YVTN_repeat-like_dom_sf"/>
</dbReference>
<keyword evidence="3" id="KW-0677">Repeat</keyword>
<gene>
    <name evidence="7" type="ORF">NESM_000777600</name>
</gene>
<organism evidence="7 8">
    <name type="scientific">Novymonas esmeraldas</name>
    <dbReference type="NCBI Taxonomy" id="1808958"/>
    <lineage>
        <taxon>Eukaryota</taxon>
        <taxon>Discoba</taxon>
        <taxon>Euglenozoa</taxon>
        <taxon>Kinetoplastea</taxon>
        <taxon>Metakinetoplastina</taxon>
        <taxon>Trypanosomatida</taxon>
        <taxon>Trypanosomatidae</taxon>
        <taxon>Novymonas</taxon>
    </lineage>
</organism>
<feature type="region of interest" description="Disordered" evidence="6">
    <location>
        <begin position="284"/>
        <end position="330"/>
    </location>
</feature>
<evidence type="ECO:0000256" key="1">
    <source>
        <dbReference type="ARBA" id="ARBA00004123"/>
    </source>
</evidence>
<evidence type="ECO:0000313" key="7">
    <source>
        <dbReference type="EMBL" id="KAK7198207.1"/>
    </source>
</evidence>
<dbReference type="PROSITE" id="PS50082">
    <property type="entry name" value="WD_REPEATS_2"/>
    <property type="match status" value="1"/>
</dbReference>
<dbReference type="AlphaFoldDB" id="A0AAW0EYV7"/>
<dbReference type="InterPro" id="IPR001680">
    <property type="entry name" value="WD40_rpt"/>
</dbReference>
<dbReference type="Gene3D" id="2.130.10.10">
    <property type="entry name" value="YVTN repeat-like/Quinoprotein amine dehydrogenase"/>
    <property type="match status" value="2"/>
</dbReference>
<keyword evidence="8" id="KW-1185">Reference proteome</keyword>
<dbReference type="Pfam" id="PF00400">
    <property type="entry name" value="WD40"/>
    <property type="match status" value="2"/>
</dbReference>
<dbReference type="PANTHER" id="PTHR19848">
    <property type="entry name" value="WD40 REPEAT PROTEIN"/>
    <property type="match status" value="1"/>
</dbReference>
<reference evidence="7 8" key="1">
    <citation type="journal article" date="2021" name="MBio">
        <title>A New Model Trypanosomatid, Novymonas esmeraldas: Genomic Perception of Its 'Candidatus Pandoraea novymonadis' Endosymbiont.</title>
        <authorList>
            <person name="Zakharova A."/>
            <person name="Saura A."/>
            <person name="Butenko A."/>
            <person name="Podesvova L."/>
            <person name="Warmusova S."/>
            <person name="Kostygov A.Y."/>
            <person name="Nenarokova A."/>
            <person name="Lukes J."/>
            <person name="Opperdoes F.R."/>
            <person name="Yurchenko V."/>
        </authorList>
    </citation>
    <scope>NUCLEOTIDE SEQUENCE [LARGE SCALE GENOMIC DNA]</scope>
    <source>
        <strain evidence="7 8">E262AT.01</strain>
    </source>
</reference>
<feature type="compositionally biased region" description="Polar residues" evidence="6">
    <location>
        <begin position="316"/>
        <end position="326"/>
    </location>
</feature>
<dbReference type="PANTHER" id="PTHR19848:SF0">
    <property type="entry name" value="NOTCHLESS PROTEIN HOMOLOG 1"/>
    <property type="match status" value="1"/>
</dbReference>
<comment type="caution">
    <text evidence="7">The sequence shown here is derived from an EMBL/GenBank/DDBJ whole genome shotgun (WGS) entry which is preliminary data.</text>
</comment>
<name>A0AAW0EYV7_9TRYP</name>
<protein>
    <submittedName>
        <fullName evidence="7">WD domain, G-beta repeat</fullName>
    </submittedName>
</protein>
<dbReference type="SMART" id="SM00320">
    <property type="entry name" value="WD40"/>
    <property type="match status" value="3"/>
</dbReference>
<dbReference type="SUPFAM" id="SSF50978">
    <property type="entry name" value="WD40 repeat-like"/>
    <property type="match status" value="1"/>
</dbReference>
<sequence>MPSRVTIRCLAAYTGDAEEAGGGLVPLFVGRDDGTVERYDAAQDAELGIPSVVFHAHRKAVTGIVVVSPAELHTCSLDGTVKQWTLEETDGARVRATLVKTSTFPFAVRTMIQEGGAGAAAGQQRLFLGGEDGSLTLMEGERRSSWPAHDGGALTAIAVDSGSSGCVLTGGTDGIIYVWDMESGRPVCELRGHTGAITALSVVPVPSSIPVVRSKRAPVDPATVGSSTAPPPPSEVKDVLVHADVDDDGGGSGGASCLVSLSADSTLKVWLLPELPEAAAEADLMEREQQQQQLQQRNGSDDGAGGHRRSGGISFQEPQSGGTTAKDTPEKTVRVLSVVAQDAEGAAVVAAASPDDTTAGDDADAAVVEGAGSPVAEAGSPRSQVLDAKLHFLQQQATGTAWKSALKAPERRTVPFHAALGTVELPYTPYTCSGPSSGAEDGDADGGGAASLLYIGAAQGHVYGLKDRLLVREVCQHTAYNFQTVQQEVRKVQRTLRDATKVYARAAAAAMKAAEAKELKVAAKARRARLAEEKAAKKAAAEASRAARRAAAAAAAADRSDDEDYDEEDEAEEEEEEEEEVDEEEAEADEEAAEEGGEEDEEAAEADDGDDGEVEAPAVDGRPRPPRRPASWKRLTEEQRTALEALFTTQEKERDDRTASLQKAVEARLTQLQPLAKTPYHRSRHQFSNLAYTTTGCVRGGSAVKSLASAAAVPSYADKVYVTQASAVAVVTVQFGVTRL</sequence>
<feature type="compositionally biased region" description="Acidic residues" evidence="6">
    <location>
        <begin position="560"/>
        <end position="614"/>
    </location>
</feature>
<evidence type="ECO:0000313" key="8">
    <source>
        <dbReference type="Proteomes" id="UP001430356"/>
    </source>
</evidence>